<keyword evidence="6" id="KW-0677">Repeat</keyword>
<accession>A0ABC8R0Y1</accession>
<dbReference type="InterPro" id="IPR003613">
    <property type="entry name" value="Ubox_domain"/>
</dbReference>
<dbReference type="EC" id="2.3.2.27" evidence="4"/>
<dbReference type="PANTHER" id="PTHR23315:SF276">
    <property type="entry name" value="U-BOX DOMAIN-CONTAINING PROTEIN 38"/>
    <property type="match status" value="1"/>
</dbReference>
<dbReference type="InterPro" id="IPR016024">
    <property type="entry name" value="ARM-type_fold"/>
</dbReference>
<dbReference type="SMART" id="SM00185">
    <property type="entry name" value="ARM"/>
    <property type="match status" value="5"/>
</dbReference>
<evidence type="ECO:0000256" key="1">
    <source>
        <dbReference type="ARBA" id="ARBA00000900"/>
    </source>
</evidence>
<evidence type="ECO:0000256" key="4">
    <source>
        <dbReference type="ARBA" id="ARBA00012483"/>
    </source>
</evidence>
<dbReference type="InterPro" id="IPR013083">
    <property type="entry name" value="Znf_RING/FYVE/PHD"/>
</dbReference>
<evidence type="ECO:0000256" key="7">
    <source>
        <dbReference type="ARBA" id="ARBA00022786"/>
    </source>
</evidence>
<comment type="catalytic activity">
    <reaction evidence="1">
        <text>S-ubiquitinyl-[E2 ubiquitin-conjugating enzyme]-L-cysteine + [acceptor protein]-L-lysine = [E2 ubiquitin-conjugating enzyme]-L-cysteine + N(6)-ubiquitinyl-[acceptor protein]-L-lysine.</text>
        <dbReference type="EC" id="2.3.2.27"/>
    </reaction>
</comment>
<evidence type="ECO:0000313" key="9">
    <source>
        <dbReference type="EMBL" id="CAK9138663.1"/>
    </source>
</evidence>
<dbReference type="PANTHER" id="PTHR23315">
    <property type="entry name" value="U BOX DOMAIN-CONTAINING"/>
    <property type="match status" value="1"/>
</dbReference>
<dbReference type="SMART" id="SM00504">
    <property type="entry name" value="Ubox"/>
    <property type="match status" value="1"/>
</dbReference>
<evidence type="ECO:0000256" key="5">
    <source>
        <dbReference type="ARBA" id="ARBA00022679"/>
    </source>
</evidence>
<evidence type="ECO:0000256" key="2">
    <source>
        <dbReference type="ARBA" id="ARBA00003861"/>
    </source>
</evidence>
<dbReference type="GO" id="GO:0061630">
    <property type="term" value="F:ubiquitin protein ligase activity"/>
    <property type="evidence" value="ECO:0007669"/>
    <property type="project" value="UniProtKB-EC"/>
</dbReference>
<dbReference type="Proteomes" id="UP001642360">
    <property type="component" value="Unassembled WGS sequence"/>
</dbReference>
<evidence type="ECO:0000256" key="3">
    <source>
        <dbReference type="ARBA" id="ARBA00004906"/>
    </source>
</evidence>
<dbReference type="Gene3D" id="1.25.10.10">
    <property type="entry name" value="Leucine-rich Repeat Variant"/>
    <property type="match status" value="2"/>
</dbReference>
<dbReference type="FunFam" id="1.25.10.10:FF:000578">
    <property type="entry name" value="RING-type E3 ubiquitin transferase"/>
    <property type="match status" value="1"/>
</dbReference>
<comment type="caution">
    <text evidence="9">The sequence shown here is derived from an EMBL/GenBank/DDBJ whole genome shotgun (WGS) entry which is preliminary data.</text>
</comment>
<feature type="domain" description="U-box" evidence="8">
    <location>
        <begin position="21"/>
        <end position="95"/>
    </location>
</feature>
<dbReference type="PROSITE" id="PS51698">
    <property type="entry name" value="U_BOX"/>
    <property type="match status" value="1"/>
</dbReference>
<dbReference type="Gene3D" id="3.30.40.10">
    <property type="entry name" value="Zinc/RING finger domain, C3HC4 (zinc finger)"/>
    <property type="match status" value="1"/>
</dbReference>
<dbReference type="EMBL" id="CAUOFW020000903">
    <property type="protein sequence ID" value="CAK9138663.1"/>
    <property type="molecule type" value="Genomic_DNA"/>
</dbReference>
<dbReference type="AlphaFoldDB" id="A0ABC8R0Y1"/>
<dbReference type="Pfam" id="PF04564">
    <property type="entry name" value="U-box"/>
    <property type="match status" value="1"/>
</dbReference>
<keyword evidence="10" id="KW-1185">Reference proteome</keyword>
<organism evidence="9 10">
    <name type="scientific">Ilex paraguariensis</name>
    <name type="common">yerba mate</name>
    <dbReference type="NCBI Taxonomy" id="185542"/>
    <lineage>
        <taxon>Eukaryota</taxon>
        <taxon>Viridiplantae</taxon>
        <taxon>Streptophyta</taxon>
        <taxon>Embryophyta</taxon>
        <taxon>Tracheophyta</taxon>
        <taxon>Spermatophyta</taxon>
        <taxon>Magnoliopsida</taxon>
        <taxon>eudicotyledons</taxon>
        <taxon>Gunneridae</taxon>
        <taxon>Pentapetalae</taxon>
        <taxon>asterids</taxon>
        <taxon>campanulids</taxon>
        <taxon>Aquifoliales</taxon>
        <taxon>Aquifoliaceae</taxon>
        <taxon>Ilex</taxon>
    </lineage>
</organism>
<sequence>MGGKGKHRWKISIHRSSSKKETPKEFICPISGSLMFDPVVVSSGQTFERTYVQVYRELGFTPTLSDGSNPDFSTVISNLALKTTILNWCRKSDTQNPQPPDYSSVENTVRTLMAETQSKEKSEIRVSDRELLKAVAEKPPALLSHAATELNPRREYYSSSSEESVIANVPATPLLPFATRPSCYHSFSSSTSTSSEIVSEETLNPNLSSTAASEDEKFLIKFRSLEVFEQEQGVISLRKITRTDESTRVSVCTPRLLAALKQLLISRYAVIQTNAVAALVNLSLEKVNKIKIVRSGLVPQLIDVLKGGFPESQEHAAGAIFSLALEDDNKTAIGVLGALQPLLHALRSESERTRNDSALALYHLSLVQSNRVKLIKLGAVNTLLGLLNRGDLVGRVLLVLCNMAACGEGKVAMLDGNAVESLVGMLRKGSELVSESTRENCVAALYSMSHGSMRFKGLAREARAAEVLRVVEERGSERAREKAKRMLVVLRGRNEGEDGEGEEEEVDWEGVMEGGVSRYRVGRNVGANSTEF</sequence>
<dbReference type="InterPro" id="IPR011989">
    <property type="entry name" value="ARM-like"/>
</dbReference>
<dbReference type="InterPro" id="IPR000225">
    <property type="entry name" value="Armadillo"/>
</dbReference>
<comment type="pathway">
    <text evidence="3">Protein modification; protein ubiquitination.</text>
</comment>
<keyword evidence="5" id="KW-0808">Transferase</keyword>
<comment type="function">
    <text evidence="2">Functions as an E3 ubiquitin ligase.</text>
</comment>
<evidence type="ECO:0000313" key="10">
    <source>
        <dbReference type="Proteomes" id="UP001642360"/>
    </source>
</evidence>
<keyword evidence="7" id="KW-0833">Ubl conjugation pathway</keyword>
<name>A0ABC8R0Y1_9AQUA</name>
<reference evidence="9 10" key="1">
    <citation type="submission" date="2024-02" db="EMBL/GenBank/DDBJ databases">
        <authorList>
            <person name="Vignale AGUSTIN F."/>
            <person name="Sosa J E."/>
            <person name="Modenutti C."/>
        </authorList>
    </citation>
    <scope>NUCLEOTIDE SEQUENCE [LARGE SCALE GENOMIC DNA]</scope>
</reference>
<evidence type="ECO:0000256" key="6">
    <source>
        <dbReference type="ARBA" id="ARBA00022737"/>
    </source>
</evidence>
<dbReference type="Pfam" id="PF00514">
    <property type="entry name" value="Arm"/>
    <property type="match status" value="2"/>
</dbReference>
<evidence type="ECO:0000259" key="8">
    <source>
        <dbReference type="PROSITE" id="PS51698"/>
    </source>
</evidence>
<gene>
    <name evidence="9" type="ORF">ILEXP_LOCUS6008</name>
</gene>
<protein>
    <recommendedName>
        <fullName evidence="4">RING-type E3 ubiquitin transferase</fullName>
        <ecNumber evidence="4">2.3.2.27</ecNumber>
    </recommendedName>
</protein>
<dbReference type="SUPFAM" id="SSF57850">
    <property type="entry name" value="RING/U-box"/>
    <property type="match status" value="1"/>
</dbReference>
<dbReference type="SUPFAM" id="SSF48371">
    <property type="entry name" value="ARM repeat"/>
    <property type="match status" value="1"/>
</dbReference>
<proteinExistence type="predicted"/>